<protein>
    <recommendedName>
        <fullName evidence="7">Complex III assembly factor LYRM7</fullName>
    </recommendedName>
    <alternativeName>
        <fullName evidence="8">LYR motif-containing protein 7</fullName>
    </alternativeName>
</protein>
<feature type="domain" description="Complex 1 LYR protein" evidence="9">
    <location>
        <begin position="24"/>
        <end position="61"/>
    </location>
</feature>
<evidence type="ECO:0000256" key="3">
    <source>
        <dbReference type="ARBA" id="ARBA00023128"/>
    </source>
</evidence>
<dbReference type="Proteomes" id="UP001159042">
    <property type="component" value="Unassembled WGS sequence"/>
</dbReference>
<name>A0AAV8VMR2_9CUCU</name>
<dbReference type="InterPro" id="IPR008011">
    <property type="entry name" value="Complex1_LYR_dom"/>
</dbReference>
<dbReference type="GO" id="GO:0044183">
    <property type="term" value="F:protein folding chaperone"/>
    <property type="evidence" value="ECO:0007669"/>
    <property type="project" value="TreeGrafter"/>
</dbReference>
<keyword evidence="4" id="KW-0143">Chaperone</keyword>
<evidence type="ECO:0000313" key="10">
    <source>
        <dbReference type="EMBL" id="KAJ8915603.1"/>
    </source>
</evidence>
<accession>A0AAV8VMR2</accession>
<comment type="subcellular location">
    <subcellularLocation>
        <location evidence="1">Mitochondrion matrix</location>
    </subcellularLocation>
</comment>
<dbReference type="PANTHER" id="PTHR46749">
    <property type="entry name" value="COMPLEX III ASSEMBLY FACTOR LYRM7"/>
    <property type="match status" value="1"/>
</dbReference>
<reference evidence="10 11" key="1">
    <citation type="journal article" date="2023" name="Insect Mol. Biol.">
        <title>Genome sequencing provides insights into the evolution of gene families encoding plant cell wall-degrading enzymes in longhorned beetles.</title>
        <authorList>
            <person name="Shin N.R."/>
            <person name="Okamura Y."/>
            <person name="Kirsch R."/>
            <person name="Pauchet Y."/>
        </authorList>
    </citation>
    <scope>NUCLEOTIDE SEQUENCE [LARGE SCALE GENOMIC DNA]</scope>
    <source>
        <strain evidence="10">EAD_L_NR</strain>
    </source>
</reference>
<dbReference type="AlphaFoldDB" id="A0AAV8VMR2"/>
<evidence type="ECO:0000313" key="11">
    <source>
        <dbReference type="Proteomes" id="UP001159042"/>
    </source>
</evidence>
<dbReference type="GO" id="GO:0034551">
    <property type="term" value="P:mitochondrial respiratory chain complex III assembly"/>
    <property type="evidence" value="ECO:0007669"/>
    <property type="project" value="InterPro"/>
</dbReference>
<evidence type="ECO:0000256" key="1">
    <source>
        <dbReference type="ARBA" id="ARBA00004305"/>
    </source>
</evidence>
<comment type="function">
    <text evidence="5">Assembly factor required for Rieske Fe-S protein UQCRFS1 incorporation into the cytochrome b-c1 (CIII) complex. Functions as a chaperone, binding to this subunit within the mitochondrial matrix and stabilizing it prior to its translocation and insertion into the late CIII dimeric intermediate within the mitochondrial inner membrane.</text>
</comment>
<organism evidence="10 11">
    <name type="scientific">Exocentrus adspersus</name>
    <dbReference type="NCBI Taxonomy" id="1586481"/>
    <lineage>
        <taxon>Eukaryota</taxon>
        <taxon>Metazoa</taxon>
        <taxon>Ecdysozoa</taxon>
        <taxon>Arthropoda</taxon>
        <taxon>Hexapoda</taxon>
        <taxon>Insecta</taxon>
        <taxon>Pterygota</taxon>
        <taxon>Neoptera</taxon>
        <taxon>Endopterygota</taxon>
        <taxon>Coleoptera</taxon>
        <taxon>Polyphaga</taxon>
        <taxon>Cucujiformia</taxon>
        <taxon>Chrysomeloidea</taxon>
        <taxon>Cerambycidae</taxon>
        <taxon>Lamiinae</taxon>
        <taxon>Acanthocinini</taxon>
        <taxon>Exocentrus</taxon>
    </lineage>
</organism>
<gene>
    <name evidence="10" type="ORF">NQ315_003387</name>
</gene>
<evidence type="ECO:0000256" key="4">
    <source>
        <dbReference type="ARBA" id="ARBA00023186"/>
    </source>
</evidence>
<dbReference type="EMBL" id="JANEYG010000051">
    <property type="protein sequence ID" value="KAJ8915603.1"/>
    <property type="molecule type" value="Genomic_DNA"/>
</dbReference>
<dbReference type="GO" id="GO:0005759">
    <property type="term" value="C:mitochondrial matrix"/>
    <property type="evidence" value="ECO:0007669"/>
    <property type="project" value="UniProtKB-SubCell"/>
</dbReference>
<dbReference type="InterPro" id="IPR050435">
    <property type="entry name" value="MZM1/LYRM7"/>
</dbReference>
<sequence length="112" mass="13019">MSTLKHKVLHSFKQLHNSRKIVFKDDTFALSEARNRINEEFKKNKHVSDVTAIEELINYANAVEKELRTCVIQAREVEAGRYELRITEDTVKLDNVPFSDCPSEKSLNKKNK</sequence>
<dbReference type="Pfam" id="PF05347">
    <property type="entry name" value="Complex1_LYR"/>
    <property type="match status" value="1"/>
</dbReference>
<comment type="subunit">
    <text evidence="6">Interacts with UQCRFS1.</text>
</comment>
<dbReference type="InterPro" id="IPR045298">
    <property type="entry name" value="Complex1_LYR_LYRM7"/>
</dbReference>
<evidence type="ECO:0000259" key="9">
    <source>
        <dbReference type="Pfam" id="PF05347"/>
    </source>
</evidence>
<proteinExistence type="inferred from homology"/>
<evidence type="ECO:0000256" key="2">
    <source>
        <dbReference type="ARBA" id="ARBA00009508"/>
    </source>
</evidence>
<evidence type="ECO:0000256" key="6">
    <source>
        <dbReference type="ARBA" id="ARBA00025809"/>
    </source>
</evidence>
<evidence type="ECO:0000256" key="8">
    <source>
        <dbReference type="ARBA" id="ARBA00031830"/>
    </source>
</evidence>
<comment type="similarity">
    <text evidence="2">Belongs to the complex I LYR family.</text>
</comment>
<dbReference type="CDD" id="cd20267">
    <property type="entry name" value="Complex1_LYR_LYRM7"/>
    <property type="match status" value="1"/>
</dbReference>
<keyword evidence="11" id="KW-1185">Reference proteome</keyword>
<comment type="caution">
    <text evidence="10">The sequence shown here is derived from an EMBL/GenBank/DDBJ whole genome shotgun (WGS) entry which is preliminary data.</text>
</comment>
<evidence type="ECO:0000256" key="5">
    <source>
        <dbReference type="ARBA" id="ARBA00025430"/>
    </source>
</evidence>
<evidence type="ECO:0000256" key="7">
    <source>
        <dbReference type="ARBA" id="ARBA00026165"/>
    </source>
</evidence>
<keyword evidence="3" id="KW-0496">Mitochondrion</keyword>
<dbReference type="PANTHER" id="PTHR46749:SF1">
    <property type="entry name" value="COMPLEX III ASSEMBLY FACTOR LYRM7"/>
    <property type="match status" value="1"/>
</dbReference>